<sequence>MSNKNIDSMNNSYNKKFKIKKDLLNKSSVNNLLKRISSGQRGVVLEMFFEE</sequence>
<gene>
    <name evidence="1" type="ORF">I3X05_20795</name>
</gene>
<proteinExistence type="predicted"/>
<accession>A0AAJ4LW11</accession>
<dbReference type="Proteomes" id="UP000594435">
    <property type="component" value="Chromosome 2"/>
</dbReference>
<evidence type="ECO:0000313" key="2">
    <source>
        <dbReference type="Proteomes" id="UP000594435"/>
    </source>
</evidence>
<organism evidence="1 2">
    <name type="scientific">Vibrio navarrensis</name>
    <dbReference type="NCBI Taxonomy" id="29495"/>
    <lineage>
        <taxon>Bacteria</taxon>
        <taxon>Pseudomonadati</taxon>
        <taxon>Pseudomonadota</taxon>
        <taxon>Gammaproteobacteria</taxon>
        <taxon>Vibrionales</taxon>
        <taxon>Vibrionaceae</taxon>
        <taxon>Vibrio</taxon>
    </lineage>
</organism>
<reference evidence="1 2" key="1">
    <citation type="submission" date="2020-11" db="EMBL/GenBank/DDBJ databases">
        <title>Complete and Circularized Genome Assembly of a human isolate of Vibrio navarrensis biotype pommerensis with MiSeq and MinION Sequence Data.</title>
        <authorList>
            <person name="Schwartz K."/>
            <person name="Borowiak M."/>
            <person name="Deneke C."/>
            <person name="Balau V."/>
            <person name="Metelmann C."/>
            <person name="Strauch E."/>
        </authorList>
    </citation>
    <scope>NUCLEOTIDE SEQUENCE [LARGE SCALE GENOMIC DNA]</scope>
    <source>
        <strain evidence="1 2">20-VB00237</strain>
    </source>
</reference>
<evidence type="ECO:0000313" key="1">
    <source>
        <dbReference type="EMBL" id="QPL55420.1"/>
    </source>
</evidence>
<dbReference type="EMBL" id="CP065218">
    <property type="protein sequence ID" value="QPL55420.1"/>
    <property type="molecule type" value="Genomic_DNA"/>
</dbReference>
<dbReference type="RefSeq" id="WP_171816745.1">
    <property type="nucleotide sequence ID" value="NZ_CP065218.1"/>
</dbReference>
<protein>
    <submittedName>
        <fullName evidence="1">Uncharacterized protein</fullName>
    </submittedName>
</protein>
<dbReference type="AlphaFoldDB" id="A0AAJ4LW11"/>
<name>A0AAJ4LW11_9VIBR</name>